<reference evidence="2 3" key="1">
    <citation type="submission" date="2019-04" db="EMBL/GenBank/DDBJ databases">
        <title>Cohnella sp. nov., isolated from soil.</title>
        <authorList>
            <person name="Kim W."/>
        </authorList>
    </citation>
    <scope>NUCLEOTIDE SEQUENCE [LARGE SCALE GENOMIC DNA]</scope>
    <source>
        <strain evidence="2 3">CAU 1483</strain>
    </source>
</reference>
<proteinExistence type="predicted"/>
<dbReference type="SMART" id="SM00850">
    <property type="entry name" value="LytTR"/>
    <property type="match status" value="1"/>
</dbReference>
<organism evidence="2 3">
    <name type="scientific">Cohnella pontilimi</name>
    <dbReference type="NCBI Taxonomy" id="2564100"/>
    <lineage>
        <taxon>Bacteria</taxon>
        <taxon>Bacillati</taxon>
        <taxon>Bacillota</taxon>
        <taxon>Bacilli</taxon>
        <taxon>Bacillales</taxon>
        <taxon>Paenibacillaceae</taxon>
        <taxon>Cohnella</taxon>
    </lineage>
</organism>
<sequence length="127" mass="14782">MDWDGNFSLMVDSEGQAGFRTIHADDILFFCVQQNQIIAHTLEEELFTGWYSLDRLWQALKLSDPRFYRTDRVYIVNLSKIKKLDREWGKIYFTEDPGPTSKHCYVARLKLSEVQSRITSLAAEGLS</sequence>
<comment type="caution">
    <text evidence="2">The sequence shown here is derived from an EMBL/GenBank/DDBJ whole genome shotgun (WGS) entry which is preliminary data.</text>
</comment>
<accession>A0A4U0F330</accession>
<dbReference type="EMBL" id="SUPK01000011">
    <property type="protein sequence ID" value="TJY38936.1"/>
    <property type="molecule type" value="Genomic_DNA"/>
</dbReference>
<dbReference type="OrthoDB" id="2080915at2"/>
<evidence type="ECO:0000313" key="2">
    <source>
        <dbReference type="EMBL" id="TJY38936.1"/>
    </source>
</evidence>
<feature type="domain" description="HTH LytTR-type" evidence="1">
    <location>
        <begin position="61"/>
        <end position="120"/>
    </location>
</feature>
<dbReference type="InterPro" id="IPR007492">
    <property type="entry name" value="LytTR_DNA-bd_dom"/>
</dbReference>
<protein>
    <submittedName>
        <fullName evidence="2">LytTR family transcriptional regulator</fullName>
    </submittedName>
</protein>
<evidence type="ECO:0000313" key="3">
    <source>
        <dbReference type="Proteomes" id="UP000309673"/>
    </source>
</evidence>
<dbReference type="GO" id="GO:0003677">
    <property type="term" value="F:DNA binding"/>
    <property type="evidence" value="ECO:0007669"/>
    <property type="project" value="InterPro"/>
</dbReference>
<dbReference type="RefSeq" id="WP_136779479.1">
    <property type="nucleotide sequence ID" value="NZ_SUPK01000011.1"/>
</dbReference>
<keyword evidence="3" id="KW-1185">Reference proteome</keyword>
<dbReference type="PROSITE" id="PS50930">
    <property type="entry name" value="HTH_LYTTR"/>
    <property type="match status" value="1"/>
</dbReference>
<dbReference type="Gene3D" id="2.40.50.1020">
    <property type="entry name" value="LytTr DNA-binding domain"/>
    <property type="match status" value="1"/>
</dbReference>
<evidence type="ECO:0000259" key="1">
    <source>
        <dbReference type="PROSITE" id="PS50930"/>
    </source>
</evidence>
<dbReference type="AlphaFoldDB" id="A0A4U0F330"/>
<gene>
    <name evidence="2" type="ORF">E5161_19080</name>
</gene>
<dbReference type="Proteomes" id="UP000309673">
    <property type="component" value="Unassembled WGS sequence"/>
</dbReference>
<name>A0A4U0F330_9BACL</name>
<dbReference type="Pfam" id="PF04397">
    <property type="entry name" value="LytTR"/>
    <property type="match status" value="1"/>
</dbReference>